<evidence type="ECO:0000313" key="1">
    <source>
        <dbReference type="EMBL" id="MBA0696410.1"/>
    </source>
</evidence>
<proteinExistence type="predicted"/>
<organism evidence="1 2">
    <name type="scientific">Gossypium aridum</name>
    <name type="common">American cotton</name>
    <name type="synonym">Erioxylum aridum</name>
    <dbReference type="NCBI Taxonomy" id="34290"/>
    <lineage>
        <taxon>Eukaryota</taxon>
        <taxon>Viridiplantae</taxon>
        <taxon>Streptophyta</taxon>
        <taxon>Embryophyta</taxon>
        <taxon>Tracheophyta</taxon>
        <taxon>Spermatophyta</taxon>
        <taxon>Magnoliopsida</taxon>
        <taxon>eudicotyledons</taxon>
        <taxon>Gunneridae</taxon>
        <taxon>Pentapetalae</taxon>
        <taxon>rosids</taxon>
        <taxon>malvids</taxon>
        <taxon>Malvales</taxon>
        <taxon>Malvaceae</taxon>
        <taxon>Malvoideae</taxon>
        <taxon>Gossypium</taxon>
    </lineage>
</organism>
<protein>
    <submittedName>
        <fullName evidence="1">Uncharacterized protein</fullName>
    </submittedName>
</protein>
<sequence length="16" mass="2061">MDKYLQQLQLYTFIQE</sequence>
<accession>A0A7J8YAU2</accession>
<dbReference type="AlphaFoldDB" id="A0A7J8YAU2"/>
<dbReference type="Proteomes" id="UP000593577">
    <property type="component" value="Unassembled WGS sequence"/>
</dbReference>
<keyword evidence="2" id="KW-1185">Reference proteome</keyword>
<reference evidence="1 2" key="1">
    <citation type="journal article" date="2019" name="Genome Biol. Evol.">
        <title>Insights into the evolution of the New World diploid cottons (Gossypium, subgenus Houzingenia) based on genome sequencing.</title>
        <authorList>
            <person name="Grover C.E."/>
            <person name="Arick M.A. 2nd"/>
            <person name="Thrash A."/>
            <person name="Conover J.L."/>
            <person name="Sanders W.S."/>
            <person name="Peterson D.G."/>
            <person name="Frelichowski J.E."/>
            <person name="Scheffler J.A."/>
            <person name="Scheffler B.E."/>
            <person name="Wendel J.F."/>
        </authorList>
    </citation>
    <scope>NUCLEOTIDE SEQUENCE [LARGE SCALE GENOMIC DNA]</scope>
    <source>
        <strain evidence="1">185</strain>
        <tissue evidence="1">Leaf</tissue>
    </source>
</reference>
<dbReference type="EMBL" id="JABFAA010000011">
    <property type="protein sequence ID" value="MBA0696410.1"/>
    <property type="molecule type" value="Genomic_DNA"/>
</dbReference>
<comment type="caution">
    <text evidence="1">The sequence shown here is derived from an EMBL/GenBank/DDBJ whole genome shotgun (WGS) entry which is preliminary data.</text>
</comment>
<name>A0A7J8YAU2_GOSAI</name>
<gene>
    <name evidence="1" type="ORF">Goari_002964</name>
</gene>
<evidence type="ECO:0000313" key="2">
    <source>
        <dbReference type="Proteomes" id="UP000593577"/>
    </source>
</evidence>